<name>A0A4Q9KC52_9ACTN</name>
<comment type="subcellular location">
    <subcellularLocation>
        <location evidence="1">Membrane</location>
        <topology evidence="1">Multi-pass membrane protein</topology>
    </subcellularLocation>
</comment>
<evidence type="ECO:0000256" key="3">
    <source>
        <dbReference type="ARBA" id="ARBA00022670"/>
    </source>
</evidence>
<evidence type="ECO:0000256" key="6">
    <source>
        <dbReference type="ARBA" id="ARBA00022989"/>
    </source>
</evidence>
<feature type="transmembrane region" description="Helical" evidence="8">
    <location>
        <begin position="109"/>
        <end position="129"/>
    </location>
</feature>
<keyword evidence="11" id="KW-1185">Reference proteome</keyword>
<evidence type="ECO:0000259" key="9">
    <source>
        <dbReference type="Pfam" id="PF01694"/>
    </source>
</evidence>
<evidence type="ECO:0000256" key="7">
    <source>
        <dbReference type="ARBA" id="ARBA00023136"/>
    </source>
</evidence>
<evidence type="ECO:0000256" key="4">
    <source>
        <dbReference type="ARBA" id="ARBA00022692"/>
    </source>
</evidence>
<dbReference type="GO" id="GO:0004252">
    <property type="term" value="F:serine-type endopeptidase activity"/>
    <property type="evidence" value="ECO:0007669"/>
    <property type="project" value="InterPro"/>
</dbReference>
<feature type="transmembrane region" description="Helical" evidence="8">
    <location>
        <begin position="187"/>
        <end position="206"/>
    </location>
</feature>
<dbReference type="GO" id="GO:0016020">
    <property type="term" value="C:membrane"/>
    <property type="evidence" value="ECO:0007669"/>
    <property type="project" value="UniProtKB-SubCell"/>
</dbReference>
<feature type="transmembrane region" description="Helical" evidence="8">
    <location>
        <begin position="135"/>
        <end position="156"/>
    </location>
</feature>
<dbReference type="AlphaFoldDB" id="A0A4Q9KC52"/>
<dbReference type="RefSeq" id="WP_131168684.1">
    <property type="nucleotide sequence ID" value="NZ_SDMQ01000010.1"/>
</dbReference>
<dbReference type="PANTHER" id="PTHR43066:SF1">
    <property type="entry name" value="RHOMBOID PROTEIN 2"/>
    <property type="match status" value="1"/>
</dbReference>
<feature type="transmembrane region" description="Helical" evidence="8">
    <location>
        <begin position="80"/>
        <end position="102"/>
    </location>
</feature>
<feature type="transmembrane region" description="Helical" evidence="8">
    <location>
        <begin position="36"/>
        <end position="60"/>
    </location>
</feature>
<dbReference type="Proteomes" id="UP000292373">
    <property type="component" value="Unassembled WGS sequence"/>
</dbReference>
<feature type="transmembrane region" description="Helical" evidence="8">
    <location>
        <begin position="163"/>
        <end position="181"/>
    </location>
</feature>
<evidence type="ECO:0000256" key="1">
    <source>
        <dbReference type="ARBA" id="ARBA00004141"/>
    </source>
</evidence>
<evidence type="ECO:0000256" key="2">
    <source>
        <dbReference type="ARBA" id="ARBA00009045"/>
    </source>
</evidence>
<dbReference type="SUPFAM" id="SSF144091">
    <property type="entry name" value="Rhomboid-like"/>
    <property type="match status" value="1"/>
</dbReference>
<gene>
    <name evidence="10" type="ORF">ET989_10460</name>
</gene>
<keyword evidence="4 8" id="KW-0812">Transmembrane</keyword>
<evidence type="ECO:0000313" key="10">
    <source>
        <dbReference type="EMBL" id="TBT83735.1"/>
    </source>
</evidence>
<dbReference type="Gene3D" id="1.20.1540.10">
    <property type="entry name" value="Rhomboid-like"/>
    <property type="match status" value="1"/>
</dbReference>
<feature type="domain" description="Peptidase S54 rhomboid" evidence="9">
    <location>
        <begin position="73"/>
        <end position="208"/>
    </location>
</feature>
<keyword evidence="3 10" id="KW-0645">Protease</keyword>
<dbReference type="OrthoDB" id="465874at2"/>
<dbReference type="InterPro" id="IPR035952">
    <property type="entry name" value="Rhomboid-like_sf"/>
</dbReference>
<dbReference type="InterPro" id="IPR022764">
    <property type="entry name" value="Peptidase_S54_rhomboid_dom"/>
</dbReference>
<evidence type="ECO:0000313" key="11">
    <source>
        <dbReference type="Proteomes" id="UP000292373"/>
    </source>
</evidence>
<reference evidence="10 11" key="1">
    <citation type="submission" date="2019-01" db="EMBL/GenBank/DDBJ databases">
        <title>Lactibacter flavus gen. nov., sp. nov., a novel bacterium of the family Propionibacteriaceae isolated from raw milk and dairy products.</title>
        <authorList>
            <person name="Huptas C."/>
            <person name="Wenning M."/>
            <person name="Breitenwieser F."/>
            <person name="Doll E."/>
            <person name="Von Neubeck M."/>
            <person name="Busse H.-J."/>
            <person name="Scherer S."/>
        </authorList>
    </citation>
    <scope>NUCLEOTIDE SEQUENCE [LARGE SCALE GENOMIC DNA]</scope>
    <source>
        <strain evidence="10 11">KCTC 33808</strain>
    </source>
</reference>
<dbReference type="GO" id="GO:0006508">
    <property type="term" value="P:proteolysis"/>
    <property type="evidence" value="ECO:0007669"/>
    <property type="project" value="UniProtKB-KW"/>
</dbReference>
<dbReference type="PANTHER" id="PTHR43066">
    <property type="entry name" value="RHOMBOID-RELATED PROTEIN"/>
    <property type="match status" value="1"/>
</dbReference>
<evidence type="ECO:0000256" key="8">
    <source>
        <dbReference type="SAM" id="Phobius"/>
    </source>
</evidence>
<sequence length="209" mass="22176">MSQQYGWTPPPPSHGRVAVPAPQPNAPARPTIGASVVFVGGWLVLLWILEVLDLVLLGALDGFGVSPRDVAELPQVLTAPFLHFGFEHLMANSLPFLVLGVLTRLAGLGAFWVATLGSIVASGLFSWLLSAPNTVTAGASGLIFGWLTFLLVRGLMNGNWKQILISAAVFGFFGGMLWGVFPTLPGVSWQGHLGGAVGGVLAAWWLRRR</sequence>
<proteinExistence type="inferred from homology"/>
<keyword evidence="6 8" id="KW-1133">Transmembrane helix</keyword>
<keyword evidence="7 8" id="KW-0472">Membrane</keyword>
<dbReference type="EMBL" id="SDMQ01000010">
    <property type="protein sequence ID" value="TBT83735.1"/>
    <property type="molecule type" value="Genomic_DNA"/>
</dbReference>
<evidence type="ECO:0000256" key="5">
    <source>
        <dbReference type="ARBA" id="ARBA00022801"/>
    </source>
</evidence>
<accession>A0A4Q9KC52</accession>
<keyword evidence="5" id="KW-0378">Hydrolase</keyword>
<organism evidence="10 11">
    <name type="scientific">Propioniciclava sinopodophylli</name>
    <dbReference type="NCBI Taxonomy" id="1837344"/>
    <lineage>
        <taxon>Bacteria</taxon>
        <taxon>Bacillati</taxon>
        <taxon>Actinomycetota</taxon>
        <taxon>Actinomycetes</taxon>
        <taxon>Propionibacteriales</taxon>
        <taxon>Propionibacteriaceae</taxon>
        <taxon>Propioniciclava</taxon>
    </lineage>
</organism>
<comment type="caution">
    <text evidence="10">The sequence shown here is derived from an EMBL/GenBank/DDBJ whole genome shotgun (WGS) entry which is preliminary data.</text>
</comment>
<comment type="similarity">
    <text evidence="2">Belongs to the peptidase S54 family.</text>
</comment>
<dbReference type="Pfam" id="PF01694">
    <property type="entry name" value="Rhomboid"/>
    <property type="match status" value="1"/>
</dbReference>
<protein>
    <submittedName>
        <fullName evidence="10">Rhomboid family intramembrane serine protease</fullName>
    </submittedName>
</protein>